<dbReference type="EMBL" id="JANJYI010000009">
    <property type="protein sequence ID" value="KAK2634482.1"/>
    <property type="molecule type" value="Genomic_DNA"/>
</dbReference>
<sequence length="120" mass="13822">MDEELLVNGSPMTQFGIERGLYQGDPLSPFLFNIMIEGLSYLFREVQDLDMMRRATFSENSVHISNLQFANDTIFFLISKMDYLLNAMRDLRCFELASDLRINFSQVLYGESKQKRGGCG</sequence>
<protein>
    <recommendedName>
        <fullName evidence="3">Reverse transcriptase domain-containing protein</fullName>
    </recommendedName>
</protein>
<reference evidence="1" key="1">
    <citation type="journal article" date="2023" name="Plant J.">
        <title>Genome sequences and population genomics provide insights into the demographic history, inbreeding, and mutation load of two 'living fossil' tree species of Dipteronia.</title>
        <authorList>
            <person name="Feng Y."/>
            <person name="Comes H.P."/>
            <person name="Chen J."/>
            <person name="Zhu S."/>
            <person name="Lu R."/>
            <person name="Zhang X."/>
            <person name="Li P."/>
            <person name="Qiu J."/>
            <person name="Olsen K.M."/>
            <person name="Qiu Y."/>
        </authorList>
    </citation>
    <scope>NUCLEOTIDE SEQUENCE</scope>
    <source>
        <strain evidence="1">KIB01</strain>
    </source>
</reference>
<keyword evidence="2" id="KW-1185">Reference proteome</keyword>
<dbReference type="AlphaFoldDB" id="A0AAD9TEU5"/>
<gene>
    <name evidence="1" type="ORF">Ddye_029274</name>
</gene>
<proteinExistence type="predicted"/>
<evidence type="ECO:0008006" key="3">
    <source>
        <dbReference type="Google" id="ProtNLM"/>
    </source>
</evidence>
<organism evidence="1 2">
    <name type="scientific">Dipteronia dyeriana</name>
    <dbReference type="NCBI Taxonomy" id="168575"/>
    <lineage>
        <taxon>Eukaryota</taxon>
        <taxon>Viridiplantae</taxon>
        <taxon>Streptophyta</taxon>
        <taxon>Embryophyta</taxon>
        <taxon>Tracheophyta</taxon>
        <taxon>Spermatophyta</taxon>
        <taxon>Magnoliopsida</taxon>
        <taxon>eudicotyledons</taxon>
        <taxon>Gunneridae</taxon>
        <taxon>Pentapetalae</taxon>
        <taxon>rosids</taxon>
        <taxon>malvids</taxon>
        <taxon>Sapindales</taxon>
        <taxon>Sapindaceae</taxon>
        <taxon>Hippocastanoideae</taxon>
        <taxon>Acereae</taxon>
        <taxon>Dipteronia</taxon>
    </lineage>
</organism>
<name>A0AAD9TEU5_9ROSI</name>
<dbReference type="Proteomes" id="UP001280121">
    <property type="component" value="Unassembled WGS sequence"/>
</dbReference>
<accession>A0AAD9TEU5</accession>
<comment type="caution">
    <text evidence="1">The sequence shown here is derived from an EMBL/GenBank/DDBJ whole genome shotgun (WGS) entry which is preliminary data.</text>
</comment>
<evidence type="ECO:0000313" key="2">
    <source>
        <dbReference type="Proteomes" id="UP001280121"/>
    </source>
</evidence>
<evidence type="ECO:0000313" key="1">
    <source>
        <dbReference type="EMBL" id="KAK2634482.1"/>
    </source>
</evidence>